<protein>
    <submittedName>
        <fullName evidence="2">Universal stress protein</fullName>
    </submittedName>
</protein>
<dbReference type="SUPFAM" id="SSF52402">
    <property type="entry name" value="Adenine nucleotide alpha hydrolases-like"/>
    <property type="match status" value="1"/>
</dbReference>
<proteinExistence type="predicted"/>
<organism evidence="2 3">
    <name type="scientific">Nonlabens mediterrranea</name>
    <dbReference type="NCBI Taxonomy" id="1419947"/>
    <lineage>
        <taxon>Bacteria</taxon>
        <taxon>Pseudomonadati</taxon>
        <taxon>Bacteroidota</taxon>
        <taxon>Flavobacteriia</taxon>
        <taxon>Flavobacteriales</taxon>
        <taxon>Flavobacteriaceae</taxon>
        <taxon>Nonlabens</taxon>
    </lineage>
</organism>
<comment type="caution">
    <text evidence="2">The sequence shown here is derived from an EMBL/GenBank/DDBJ whole genome shotgun (WGS) entry which is preliminary data.</text>
</comment>
<dbReference type="Gene3D" id="3.40.50.12370">
    <property type="match status" value="1"/>
</dbReference>
<sequence>MKHILIPVDNTDPSWNAAQCAISMYRDPGMCFYLLPVKTFPTASKLHPDLLESSKSYLKTRLKALEQLIAAHQKIVELSLDGRFITQVKQAVQLNDIDLIVCTDVFPSTCDGQIDATHIKAIITRIKCPILLVPHKFKCKPLEQVVLLSDFNFTHRSKATNTLTAFMNRSQTHLNILQLQTSSAVLSHSQMENKSFLKNALDRFSCSFHSVIDKTMDNALQLFVRIHRVELVILFAKNINFLENILFTSSHDNSLTYRKQLPFLIIHE</sequence>
<accession>A0ABS0A3C7</accession>
<keyword evidence="3" id="KW-1185">Reference proteome</keyword>
<name>A0ABS0A3C7_9FLAO</name>
<reference evidence="2 3" key="1">
    <citation type="submission" date="2020-11" db="EMBL/GenBank/DDBJ databases">
        <title>P. mediterranea TC4 genome.</title>
        <authorList>
            <person name="Molmeret M."/>
        </authorList>
    </citation>
    <scope>NUCLEOTIDE SEQUENCE [LARGE SCALE GENOMIC DNA]</scope>
    <source>
        <strain evidence="2 3">TC4</strain>
    </source>
</reference>
<gene>
    <name evidence="2" type="ORF">FNJ87_04750</name>
</gene>
<evidence type="ECO:0000313" key="3">
    <source>
        <dbReference type="Proteomes" id="UP001194729"/>
    </source>
</evidence>
<dbReference type="Pfam" id="PF00582">
    <property type="entry name" value="Usp"/>
    <property type="match status" value="1"/>
</dbReference>
<dbReference type="EMBL" id="JADKYU010000245">
    <property type="protein sequence ID" value="MBF4983666.1"/>
    <property type="molecule type" value="Genomic_DNA"/>
</dbReference>
<dbReference type="CDD" id="cd00293">
    <property type="entry name" value="USP-like"/>
    <property type="match status" value="1"/>
</dbReference>
<dbReference type="Proteomes" id="UP001194729">
    <property type="component" value="Unassembled WGS sequence"/>
</dbReference>
<dbReference type="InterPro" id="IPR006016">
    <property type="entry name" value="UspA"/>
</dbReference>
<evidence type="ECO:0000313" key="2">
    <source>
        <dbReference type="EMBL" id="MBF4983666.1"/>
    </source>
</evidence>
<feature type="domain" description="UspA" evidence="1">
    <location>
        <begin position="1"/>
        <end position="134"/>
    </location>
</feature>
<evidence type="ECO:0000259" key="1">
    <source>
        <dbReference type="Pfam" id="PF00582"/>
    </source>
</evidence>